<dbReference type="CDD" id="cd00093">
    <property type="entry name" value="HTH_XRE"/>
    <property type="match status" value="1"/>
</dbReference>
<dbReference type="NCBIfam" id="NF006015">
    <property type="entry name" value="PRK08154.1"/>
    <property type="match status" value="1"/>
</dbReference>
<dbReference type="SMART" id="SM00530">
    <property type="entry name" value="HTH_XRE"/>
    <property type="match status" value="1"/>
</dbReference>
<comment type="caution">
    <text evidence="7">Lacks conserved residue(s) required for the propagation of feature annotation.</text>
</comment>
<keyword evidence="1 7" id="KW-0028">Amino-acid biosynthesis</keyword>
<dbReference type="EC" id="2.7.1.71" evidence="7"/>
<dbReference type="HOGENOM" id="CLU_908130_0_0_4"/>
<protein>
    <recommendedName>
        <fullName evidence="7">Shikimate kinase</fullName>
        <shortName evidence="7">SK</shortName>
        <ecNumber evidence="7">2.7.1.71</ecNumber>
    </recommendedName>
</protein>
<dbReference type="GO" id="GO:0003677">
    <property type="term" value="F:DNA binding"/>
    <property type="evidence" value="ECO:0007669"/>
    <property type="project" value="InterPro"/>
</dbReference>
<keyword evidence="7" id="KW-0460">Magnesium</keyword>
<dbReference type="InterPro" id="IPR027417">
    <property type="entry name" value="P-loop_NTPase"/>
</dbReference>
<evidence type="ECO:0000256" key="6">
    <source>
        <dbReference type="ARBA" id="ARBA00023141"/>
    </source>
</evidence>
<evidence type="ECO:0000259" key="8">
    <source>
        <dbReference type="PROSITE" id="PS50943"/>
    </source>
</evidence>
<feature type="binding site" evidence="7">
    <location>
        <position position="283"/>
    </location>
    <ligand>
        <name>ATP</name>
        <dbReference type="ChEBI" id="CHEBI:30616"/>
    </ligand>
</feature>
<dbReference type="GO" id="GO:0005524">
    <property type="term" value="F:ATP binding"/>
    <property type="evidence" value="ECO:0007669"/>
    <property type="project" value="UniProtKB-UniRule"/>
</dbReference>
<dbReference type="OrthoDB" id="9800332at2"/>
<dbReference type="Pfam" id="PF01202">
    <property type="entry name" value="SKI"/>
    <property type="match status" value="1"/>
</dbReference>
<keyword evidence="10" id="KW-1185">Reference proteome</keyword>
<dbReference type="KEGG" id="shd:SUTH_01644"/>
<dbReference type="UniPathway" id="UPA00053">
    <property type="reaction ID" value="UER00088"/>
</dbReference>
<dbReference type="GO" id="GO:0008652">
    <property type="term" value="P:amino acid biosynthetic process"/>
    <property type="evidence" value="ECO:0007669"/>
    <property type="project" value="UniProtKB-KW"/>
</dbReference>
<feature type="binding site" evidence="7">
    <location>
        <position position="209"/>
    </location>
    <ligand>
        <name>substrate</name>
    </ligand>
</feature>
<organism evidence="9 10">
    <name type="scientific">Sulfuritalea hydrogenivorans sk43H</name>
    <dbReference type="NCBI Taxonomy" id="1223802"/>
    <lineage>
        <taxon>Bacteria</taxon>
        <taxon>Pseudomonadati</taxon>
        <taxon>Pseudomonadota</taxon>
        <taxon>Betaproteobacteria</taxon>
        <taxon>Nitrosomonadales</taxon>
        <taxon>Sterolibacteriaceae</taxon>
        <taxon>Sulfuritalea</taxon>
    </lineage>
</organism>
<evidence type="ECO:0000256" key="7">
    <source>
        <dbReference type="HAMAP-Rule" id="MF_00109"/>
    </source>
</evidence>
<reference evidence="9 10" key="1">
    <citation type="journal article" date="2014" name="Syst. Appl. Microbiol.">
        <title>Complete genomes of freshwater sulfur oxidizers Sulfuricella denitrificans skB26 and Sulfuritalea hydrogenivorans sk43H: genetic insights into the sulfur oxidation pathway of betaproteobacteria.</title>
        <authorList>
            <person name="Watanabe T."/>
            <person name="Kojima H."/>
            <person name="Fukui M."/>
        </authorList>
    </citation>
    <scope>NUCLEOTIDE SEQUENCE [LARGE SCALE GENOMIC DNA]</scope>
    <source>
        <strain evidence="9">DSM22779</strain>
    </source>
</reference>
<keyword evidence="7" id="KW-0479">Metal-binding</keyword>
<dbReference type="InterPro" id="IPR000623">
    <property type="entry name" value="Shikimate_kinase/TSH1"/>
</dbReference>
<dbReference type="GO" id="GO:0009073">
    <property type="term" value="P:aromatic amino acid family biosynthetic process"/>
    <property type="evidence" value="ECO:0007669"/>
    <property type="project" value="UniProtKB-KW"/>
</dbReference>
<dbReference type="HAMAP" id="MF_00109">
    <property type="entry name" value="Shikimate_kinase"/>
    <property type="match status" value="1"/>
</dbReference>
<evidence type="ECO:0000256" key="2">
    <source>
        <dbReference type="ARBA" id="ARBA00022679"/>
    </source>
</evidence>
<dbReference type="GO" id="GO:0005829">
    <property type="term" value="C:cytosol"/>
    <property type="evidence" value="ECO:0007669"/>
    <property type="project" value="TreeGrafter"/>
</dbReference>
<feature type="binding site" evidence="7">
    <location>
        <position position="144"/>
    </location>
    <ligand>
        <name>Mg(2+)</name>
        <dbReference type="ChEBI" id="CHEBI:18420"/>
    </ligand>
</feature>
<dbReference type="InterPro" id="IPR031322">
    <property type="entry name" value="Shikimate/glucono_kinase"/>
</dbReference>
<dbReference type="InterPro" id="IPR001387">
    <property type="entry name" value="Cro/C1-type_HTH"/>
</dbReference>
<evidence type="ECO:0000256" key="3">
    <source>
        <dbReference type="ARBA" id="ARBA00022741"/>
    </source>
</evidence>
<dbReference type="Proteomes" id="UP000031637">
    <property type="component" value="Chromosome"/>
</dbReference>
<dbReference type="GO" id="GO:0000287">
    <property type="term" value="F:magnesium ion binding"/>
    <property type="evidence" value="ECO:0007669"/>
    <property type="project" value="UniProtKB-UniRule"/>
</dbReference>
<comment type="function">
    <text evidence="7">Catalyzes the specific phosphorylation of the 3-hydroxyl group of shikimic acid using ATP as a cosubstrate.</text>
</comment>
<evidence type="ECO:0000256" key="5">
    <source>
        <dbReference type="ARBA" id="ARBA00022840"/>
    </source>
</evidence>
<dbReference type="PRINTS" id="PR01100">
    <property type="entry name" value="SHIKIMTKNASE"/>
</dbReference>
<dbReference type="AlphaFoldDB" id="W0SES3"/>
<dbReference type="Gene3D" id="1.10.260.40">
    <property type="entry name" value="lambda repressor-like DNA-binding domains"/>
    <property type="match status" value="1"/>
</dbReference>
<comment type="cofactor">
    <cofactor evidence="7">
        <name>Mg(2+)</name>
        <dbReference type="ChEBI" id="CHEBI:18420"/>
    </cofactor>
    <text evidence="7">Binds 1 Mg(2+) ion per subunit.</text>
</comment>
<dbReference type="PANTHER" id="PTHR21087">
    <property type="entry name" value="SHIKIMATE KINASE"/>
    <property type="match status" value="1"/>
</dbReference>
<feature type="binding site" evidence="7">
    <location>
        <position position="267"/>
    </location>
    <ligand>
        <name>substrate</name>
    </ligand>
</feature>
<feature type="domain" description="HTH cro/C1-type" evidence="8">
    <location>
        <begin position="32"/>
        <end position="86"/>
    </location>
</feature>
<feature type="binding site" evidence="7">
    <location>
        <position position="186"/>
    </location>
    <ligand>
        <name>substrate</name>
    </ligand>
</feature>
<dbReference type="CDD" id="cd00464">
    <property type="entry name" value="SK"/>
    <property type="match status" value="1"/>
</dbReference>
<keyword evidence="7" id="KW-0963">Cytoplasm</keyword>
<comment type="pathway">
    <text evidence="7">Metabolic intermediate biosynthesis; chorismate biosynthesis; chorismate from D-erythrose 4-phosphate and phosphoenolpyruvate: step 5/7.</text>
</comment>
<keyword evidence="6 7" id="KW-0057">Aromatic amino acid biosynthesis</keyword>
<evidence type="ECO:0000256" key="1">
    <source>
        <dbReference type="ARBA" id="ARBA00022605"/>
    </source>
</evidence>
<dbReference type="GO" id="GO:0004765">
    <property type="term" value="F:shikimate kinase activity"/>
    <property type="evidence" value="ECO:0007669"/>
    <property type="project" value="UniProtKB-UniRule"/>
</dbReference>
<feature type="binding site" evidence="7">
    <location>
        <begin position="140"/>
        <end position="145"/>
    </location>
    <ligand>
        <name>ATP</name>
        <dbReference type="ChEBI" id="CHEBI:30616"/>
    </ligand>
</feature>
<dbReference type="SUPFAM" id="SSF47413">
    <property type="entry name" value="lambda repressor-like DNA-binding domains"/>
    <property type="match status" value="1"/>
</dbReference>
<dbReference type="PROSITE" id="PS50943">
    <property type="entry name" value="HTH_CROC1"/>
    <property type="match status" value="1"/>
</dbReference>
<proteinExistence type="inferred from homology"/>
<dbReference type="SUPFAM" id="SSF52540">
    <property type="entry name" value="P-loop containing nucleoside triphosphate hydrolases"/>
    <property type="match status" value="1"/>
</dbReference>
<feature type="binding site" evidence="7">
    <location>
        <position position="248"/>
    </location>
    <ligand>
        <name>ATP</name>
        <dbReference type="ChEBI" id="CHEBI:30616"/>
    </ligand>
</feature>
<accession>W0SES3</accession>
<dbReference type="InterPro" id="IPR010982">
    <property type="entry name" value="Lambda_DNA-bd_dom_sf"/>
</dbReference>
<keyword evidence="3 7" id="KW-0547">Nucleotide-binding</keyword>
<dbReference type="STRING" id="1223802.SUTH_01644"/>
<comment type="subunit">
    <text evidence="7">Monomer.</text>
</comment>
<keyword evidence="4 7" id="KW-0418">Kinase</keyword>
<comment type="catalytic activity">
    <reaction evidence="7">
        <text>shikimate + ATP = 3-phosphoshikimate + ADP + H(+)</text>
        <dbReference type="Rhea" id="RHEA:13121"/>
        <dbReference type="ChEBI" id="CHEBI:15378"/>
        <dbReference type="ChEBI" id="CHEBI:30616"/>
        <dbReference type="ChEBI" id="CHEBI:36208"/>
        <dbReference type="ChEBI" id="CHEBI:145989"/>
        <dbReference type="ChEBI" id="CHEBI:456216"/>
        <dbReference type="EC" id="2.7.1.71"/>
    </reaction>
</comment>
<comment type="subcellular location">
    <subcellularLocation>
        <location evidence="7">Cytoplasm</location>
    </subcellularLocation>
</comment>
<dbReference type="GO" id="GO:0009423">
    <property type="term" value="P:chorismate biosynthetic process"/>
    <property type="evidence" value="ECO:0007669"/>
    <property type="project" value="UniProtKB-UniRule"/>
</dbReference>
<dbReference type="RefSeq" id="WP_041098435.1">
    <property type="nucleotide sequence ID" value="NZ_AP012547.1"/>
</dbReference>
<dbReference type="EMBL" id="AP012547">
    <property type="protein sequence ID" value="BAO29437.1"/>
    <property type="molecule type" value="Genomic_DNA"/>
</dbReference>
<keyword evidence="2 7" id="KW-0808">Transferase</keyword>
<name>W0SES3_9PROT</name>
<sequence>MAAIEKPGLPIAARFVDEAADTEFLQSLGIRVRESRARRGMSRKALAVNADVSERYLAQVESGETNPSIMVLRHVAHALGISLIELLEPQHSSPEYRLISRFLEQLSPNRLEEALLRLMRDFGNEDASRRKRIALVGLRGAGKSTLGRALASELSLPFVELNSAIEAEAGMSLNEIFMLYGQPGFRRLERRCLENFIAQHESAVITVGGGIVSEAETFNLLLMNCYTVWVKATPEEHMSRVVAQGDLRPMEGNTEAMEDMRRILVAREPLYSKADFTLDTTGRQPEECLLQLRQAVTP</sequence>
<dbReference type="Pfam" id="PF01381">
    <property type="entry name" value="HTH_3"/>
    <property type="match status" value="1"/>
</dbReference>
<evidence type="ECO:0000256" key="4">
    <source>
        <dbReference type="ARBA" id="ARBA00022777"/>
    </source>
</evidence>
<evidence type="ECO:0000313" key="9">
    <source>
        <dbReference type="EMBL" id="BAO29437.1"/>
    </source>
</evidence>
<comment type="similarity">
    <text evidence="7">Belongs to the shikimate kinase family.</text>
</comment>
<gene>
    <name evidence="7" type="primary">aroK</name>
    <name evidence="9" type="ORF">SUTH_01644</name>
</gene>
<dbReference type="PANTHER" id="PTHR21087:SF16">
    <property type="entry name" value="SHIKIMATE KINASE 1, CHLOROPLASTIC"/>
    <property type="match status" value="1"/>
</dbReference>
<keyword evidence="5 7" id="KW-0067">ATP-binding</keyword>
<dbReference type="Gene3D" id="3.40.50.300">
    <property type="entry name" value="P-loop containing nucleotide triphosphate hydrolases"/>
    <property type="match status" value="1"/>
</dbReference>
<evidence type="ECO:0000313" key="10">
    <source>
        <dbReference type="Proteomes" id="UP000031637"/>
    </source>
</evidence>